<dbReference type="Gene3D" id="2.60.40.1080">
    <property type="match status" value="3"/>
</dbReference>
<accession>A0ABR7MWL1</accession>
<feature type="chain" id="PRO_5047287963" evidence="1">
    <location>
        <begin position="22"/>
        <end position="1025"/>
    </location>
</feature>
<dbReference type="InterPro" id="IPR008969">
    <property type="entry name" value="CarboxyPept-like_regulatory"/>
</dbReference>
<evidence type="ECO:0000259" key="2">
    <source>
        <dbReference type="SMART" id="SM00635"/>
    </source>
</evidence>
<dbReference type="SUPFAM" id="SSF49464">
    <property type="entry name" value="Carboxypeptidase regulatory domain-like"/>
    <property type="match status" value="1"/>
</dbReference>
<sequence>MKKRWKAVMAATLATAMVITAVPVQGQTAQAATKLKKITLSKKICVISKHSRVKLSVKYSPKKVKGTVTWKSSNKKVATVTNIGVVTARKTGKATITAKVKGKKAICKVIVGTPVKSVTAAKKVTLTVGSSKAIKAKVLPKKASVKKLQYTTSNKKIAAVSSKGVIKAKKQGKAVITIASTDGSNKKAKVNVTVKAKTAKNVDVTGISIAKAAHIMNVADTYQVKAVVAPANATNKNVTWFTTNAQTATVDANGLVTAVNKGTADIVATTVSGNKSAKCTVTVASVARVSTDEQIATALKANVEYLYLETTEKKQLTIPQGSYAGTNLIVDMPNGEVINHGTFASVTIKNIAKNTFKEYASGNTLNVEAATSHIVISKDANATVKIAKTASSTQVENNGTIQSLEIASEGDVTVNGSAKDIVPTVVNSNVNLVTNQNMQIDAIIKFFLKICPGAENTTVSVDTAINIPKIVGLGLIPVTVSDTGEVVTVISDNLGVDENAVDVAFHGDVQDEENVVLQDADIYIVPYTADYDIPNIVNDTNATHLTTDANGQYSIDTIKTGNYILVVKKDGYMDVTQNIVITSVYGSIYTNELINMLPASWEGKEGGVSGAVTDSKTGDKVEGLTMRIRKGKNNLINDAIKETKTNADGEYLFEDLPVGYYTVQVLDKRTLEDTADRYLSTSFNVLIRPDTITKNQGVGVSTAIHTGQVRFILTWGDEESGAVADADSHLIGPVNATGNHFHTYYSDQAAWNGEEEVADLDLDDTDYEGPETTTIYKEYPGVYSFYVHDYTNCDSNDSSQLAASNVKVEVYSGSFKMATYYMPNKEGTLWHVCDYDSRTKALTNVNEVTYHTEPSNVGLSDEEVKVLEIKENIRERLFNIENIANGMANGADEVDAKVTAWRQQADSYDIEVLNEIQDAVEEYYQQINKMFLYDVSYTVDNNEKNVYENTSSRICINKLDSSVLSDIKITLSDSDSDTVVTEVTPDEGYDKAYKLTASNGFEKVIRVKIKNLTQDDWNASIDDED</sequence>
<dbReference type="SUPFAM" id="SSF49373">
    <property type="entry name" value="Invasin/intimin cell-adhesion fragments"/>
    <property type="match status" value="3"/>
</dbReference>
<evidence type="ECO:0000313" key="3">
    <source>
        <dbReference type="EMBL" id="MBC8557588.1"/>
    </source>
</evidence>
<gene>
    <name evidence="3" type="ORF">H8700_07685</name>
</gene>
<evidence type="ECO:0000256" key="1">
    <source>
        <dbReference type="SAM" id="SignalP"/>
    </source>
</evidence>
<evidence type="ECO:0000313" key="4">
    <source>
        <dbReference type="Proteomes" id="UP000637513"/>
    </source>
</evidence>
<feature type="domain" description="BIG2" evidence="2">
    <location>
        <begin position="203"/>
        <end position="280"/>
    </location>
</feature>
<protein>
    <submittedName>
        <fullName evidence="3">Ig-like domain-containing protein</fullName>
    </submittedName>
</protein>
<dbReference type="Pfam" id="PF02368">
    <property type="entry name" value="Big_2"/>
    <property type="match status" value="3"/>
</dbReference>
<dbReference type="Proteomes" id="UP000637513">
    <property type="component" value="Unassembled WGS sequence"/>
</dbReference>
<dbReference type="EMBL" id="JACRSW010000030">
    <property type="protein sequence ID" value="MBC8557588.1"/>
    <property type="molecule type" value="Genomic_DNA"/>
</dbReference>
<dbReference type="SUPFAM" id="SSF49478">
    <property type="entry name" value="Cna protein B-type domain"/>
    <property type="match status" value="1"/>
</dbReference>
<reference evidence="3 4" key="1">
    <citation type="submission" date="2020-08" db="EMBL/GenBank/DDBJ databases">
        <title>Genome public.</title>
        <authorList>
            <person name="Liu C."/>
            <person name="Sun Q."/>
        </authorList>
    </citation>
    <scope>NUCLEOTIDE SEQUENCE [LARGE SCALE GENOMIC DNA]</scope>
    <source>
        <strain evidence="3 4">BX3</strain>
    </source>
</reference>
<dbReference type="Pfam" id="PF13620">
    <property type="entry name" value="CarboxypepD_reg"/>
    <property type="match status" value="1"/>
</dbReference>
<dbReference type="InterPro" id="IPR008964">
    <property type="entry name" value="Invasin/intimin_cell_adhesion"/>
</dbReference>
<organism evidence="3 4">
    <name type="scientific">Jutongia hominis</name>
    <dbReference type="NCBI Taxonomy" id="2763664"/>
    <lineage>
        <taxon>Bacteria</taxon>
        <taxon>Bacillati</taxon>
        <taxon>Bacillota</taxon>
        <taxon>Clostridia</taxon>
        <taxon>Lachnospirales</taxon>
        <taxon>Lachnospiraceae</taxon>
        <taxon>Jutongia</taxon>
    </lineage>
</organism>
<keyword evidence="4" id="KW-1185">Reference proteome</keyword>
<dbReference type="InterPro" id="IPR003343">
    <property type="entry name" value="Big_2"/>
</dbReference>
<proteinExistence type="predicted"/>
<feature type="domain" description="BIG2" evidence="2">
    <location>
        <begin position="114"/>
        <end position="190"/>
    </location>
</feature>
<dbReference type="SMART" id="SM00635">
    <property type="entry name" value="BID_2"/>
    <property type="match status" value="3"/>
</dbReference>
<feature type="domain" description="BIG2" evidence="2">
    <location>
        <begin position="34"/>
        <end position="110"/>
    </location>
</feature>
<keyword evidence="1" id="KW-0732">Signal</keyword>
<name>A0ABR7MWL1_9FIRM</name>
<feature type="signal peptide" evidence="1">
    <location>
        <begin position="1"/>
        <end position="21"/>
    </location>
</feature>
<dbReference type="RefSeq" id="WP_249304884.1">
    <property type="nucleotide sequence ID" value="NZ_JACRSW010000030.1"/>
</dbReference>
<dbReference type="Gene3D" id="2.60.40.1120">
    <property type="entry name" value="Carboxypeptidase-like, regulatory domain"/>
    <property type="match status" value="2"/>
</dbReference>
<comment type="caution">
    <text evidence="3">The sequence shown here is derived from an EMBL/GenBank/DDBJ whole genome shotgun (WGS) entry which is preliminary data.</text>
</comment>